<organism evidence="2 3">
    <name type="scientific">Candidatus Endolissoclinum faulkneri L2</name>
    <dbReference type="NCBI Taxonomy" id="1193729"/>
    <lineage>
        <taxon>Bacteria</taxon>
        <taxon>Pseudomonadati</taxon>
        <taxon>Pseudomonadota</taxon>
        <taxon>Alphaproteobacteria</taxon>
        <taxon>Rhodospirillales</taxon>
        <taxon>Rhodospirillaceae</taxon>
        <taxon>Candidatus Endolissoclinum</taxon>
    </lineage>
</organism>
<name>K7Z527_9PROT</name>
<keyword evidence="1" id="KW-0472">Membrane</keyword>
<dbReference type="KEGG" id="thal:A1OE_972"/>
<dbReference type="Proteomes" id="UP000010077">
    <property type="component" value="Chromosome"/>
</dbReference>
<keyword evidence="1" id="KW-1133">Transmembrane helix</keyword>
<reference evidence="2 3" key="1">
    <citation type="journal article" date="2012" name="Proc. Natl. Acad. Sci. U.S.A.">
        <title>Genome streamlining and chemical defense in a coral reef symbiosis.</title>
        <authorList>
            <person name="Kwan J.C."/>
            <person name="Donia M.S."/>
            <person name="Han A.W."/>
            <person name="Hirose E."/>
            <person name="Haygood M.G."/>
            <person name="Schmidt E.W."/>
        </authorList>
    </citation>
    <scope>NUCLEOTIDE SEQUENCE [LARGE SCALE GENOMIC DNA]</scope>
    <source>
        <strain evidence="2 3">L2</strain>
    </source>
</reference>
<keyword evidence="3" id="KW-1185">Reference proteome</keyword>
<dbReference type="HOGENOM" id="CLU_3248760_0_0_5"/>
<gene>
    <name evidence="2" type="ORF">A1OE_972</name>
</gene>
<evidence type="ECO:0000256" key="1">
    <source>
        <dbReference type="SAM" id="Phobius"/>
    </source>
</evidence>
<evidence type="ECO:0000313" key="2">
    <source>
        <dbReference type="EMBL" id="AFX99153.1"/>
    </source>
</evidence>
<feature type="transmembrane region" description="Helical" evidence="1">
    <location>
        <begin position="12"/>
        <end position="30"/>
    </location>
</feature>
<proteinExistence type="predicted"/>
<keyword evidence="1" id="KW-0812">Transmembrane</keyword>
<accession>K7Z527</accession>
<sequence>MLQSIVDNINFQVYIIDILQLNFLMLMVFINSKRWNKAVNYA</sequence>
<evidence type="ECO:0000313" key="3">
    <source>
        <dbReference type="Proteomes" id="UP000010077"/>
    </source>
</evidence>
<protein>
    <submittedName>
        <fullName evidence="2">Uncharacterized protein</fullName>
    </submittedName>
</protein>
<dbReference type="AlphaFoldDB" id="K7Z527"/>
<dbReference type="EMBL" id="CP003539">
    <property type="protein sequence ID" value="AFX99153.1"/>
    <property type="molecule type" value="Genomic_DNA"/>
</dbReference>